<feature type="region of interest" description="Disordered" evidence="1">
    <location>
        <begin position="130"/>
        <end position="197"/>
    </location>
</feature>
<sequence length="275" mass="30152">MRPGFARRREGERASARPPSSSSADPQTTAGRVSLSQARRLTSEFLARLRPPEACVRTLVERRDGDIPRNSFHFVAIAEGMRNYGQLDSVDVVETPPAACENLLGEYVVVFAGLTSFPLAADPLFGSRLSPPARRQQRGVVSRPSRNLNVKQGPCFSTPHADLKGHDLLQTPSRRRHAGGPSAKDATRVGHPPLLPSLPRRRAAVTPIFGPFYAGPEPPEARVGYSSVYEAVHSEVPPERAARCIPRNLNVKQDGSERTRPLGPLPSNHWSTKRR</sequence>
<keyword evidence="3" id="KW-1185">Reference proteome</keyword>
<dbReference type="RefSeq" id="XP_003032931.1">
    <property type="nucleotide sequence ID" value="XM_003032885.1"/>
</dbReference>
<name>D8Q201_SCHCM</name>
<feature type="region of interest" description="Disordered" evidence="1">
    <location>
        <begin position="1"/>
        <end position="33"/>
    </location>
</feature>
<proteinExistence type="predicted"/>
<evidence type="ECO:0000256" key="1">
    <source>
        <dbReference type="SAM" id="MobiDB-lite"/>
    </source>
</evidence>
<dbReference type="KEGG" id="scm:SCHCO_01349547"/>
<dbReference type="GeneID" id="9596031"/>
<protein>
    <submittedName>
        <fullName evidence="2">Uncharacterized protein</fullName>
    </submittedName>
</protein>
<dbReference type="AlphaFoldDB" id="D8Q201"/>
<evidence type="ECO:0000313" key="2">
    <source>
        <dbReference type="EMBL" id="EFI98028.1"/>
    </source>
</evidence>
<reference evidence="2 3" key="1">
    <citation type="journal article" date="2010" name="Nat. Biotechnol.">
        <title>Genome sequence of the model mushroom Schizophyllum commune.</title>
        <authorList>
            <person name="Ohm R.A."/>
            <person name="de Jong J.F."/>
            <person name="Lugones L.G."/>
            <person name="Aerts A."/>
            <person name="Kothe E."/>
            <person name="Stajich J.E."/>
            <person name="de Vries R.P."/>
            <person name="Record E."/>
            <person name="Levasseur A."/>
            <person name="Baker S.E."/>
            <person name="Bartholomew K.A."/>
            <person name="Coutinho P.M."/>
            <person name="Erdmann S."/>
            <person name="Fowler T.J."/>
            <person name="Gathman A.C."/>
            <person name="Lombard V."/>
            <person name="Henrissat B."/>
            <person name="Knabe N."/>
            <person name="Kuees U."/>
            <person name="Lilly W.W."/>
            <person name="Lindquist E."/>
            <person name="Lucas S."/>
            <person name="Magnuson J.K."/>
            <person name="Piumi F."/>
            <person name="Raudaskoski M."/>
            <person name="Salamov A."/>
            <person name="Schmutz J."/>
            <person name="Schwarze F.W.M.R."/>
            <person name="vanKuyk P.A."/>
            <person name="Horton J.S."/>
            <person name="Grigoriev I.V."/>
            <person name="Woesten H.A.B."/>
        </authorList>
    </citation>
    <scope>NUCLEOTIDE SEQUENCE [LARGE SCALE GENOMIC DNA]</scope>
    <source>
        <strain evidence="3">H4-8 / FGSC 9210</strain>
    </source>
</reference>
<gene>
    <name evidence="2" type="ORF">SCHCODRAFT_108428</name>
</gene>
<feature type="non-terminal residue" evidence="2">
    <location>
        <position position="275"/>
    </location>
</feature>
<dbReference type="Proteomes" id="UP000007431">
    <property type="component" value="Unassembled WGS sequence"/>
</dbReference>
<accession>D8Q201</accession>
<evidence type="ECO:0000313" key="3">
    <source>
        <dbReference type="Proteomes" id="UP000007431"/>
    </source>
</evidence>
<organism evidence="3">
    <name type="scientific">Schizophyllum commune (strain H4-8 / FGSC 9210)</name>
    <name type="common">Split gill fungus</name>
    <dbReference type="NCBI Taxonomy" id="578458"/>
    <lineage>
        <taxon>Eukaryota</taxon>
        <taxon>Fungi</taxon>
        <taxon>Dikarya</taxon>
        <taxon>Basidiomycota</taxon>
        <taxon>Agaricomycotina</taxon>
        <taxon>Agaricomycetes</taxon>
        <taxon>Agaricomycetidae</taxon>
        <taxon>Agaricales</taxon>
        <taxon>Schizophyllaceae</taxon>
        <taxon>Schizophyllum</taxon>
    </lineage>
</organism>
<dbReference type="VEuPathDB" id="FungiDB:SCHCODRAFT_01349547"/>
<dbReference type="EMBL" id="GL377305">
    <property type="protein sequence ID" value="EFI98028.1"/>
    <property type="molecule type" value="Genomic_DNA"/>
</dbReference>
<dbReference type="HOGENOM" id="CLU_1012498_0_0_1"/>
<feature type="region of interest" description="Disordered" evidence="1">
    <location>
        <begin position="245"/>
        <end position="275"/>
    </location>
</feature>
<dbReference type="InParanoid" id="D8Q201"/>